<keyword evidence="5" id="KW-0804">Transcription</keyword>
<dbReference type="Pfam" id="PF00072">
    <property type="entry name" value="Response_reg"/>
    <property type="match status" value="1"/>
</dbReference>
<dbReference type="PANTHER" id="PTHR48111:SF40">
    <property type="entry name" value="PHOSPHATE REGULON TRANSCRIPTIONAL REGULATORY PROTEIN PHOB"/>
    <property type="match status" value="1"/>
</dbReference>
<feature type="DNA-binding region" description="OmpR/PhoB-type" evidence="7">
    <location>
        <begin position="143"/>
        <end position="243"/>
    </location>
</feature>
<evidence type="ECO:0000313" key="10">
    <source>
        <dbReference type="EMBL" id="QJC52342.1"/>
    </source>
</evidence>
<dbReference type="PROSITE" id="PS51755">
    <property type="entry name" value="OMPR_PHOB"/>
    <property type="match status" value="1"/>
</dbReference>
<dbReference type="InterPro" id="IPR039420">
    <property type="entry name" value="WalR-like"/>
</dbReference>
<evidence type="ECO:0000256" key="5">
    <source>
        <dbReference type="ARBA" id="ARBA00023163"/>
    </source>
</evidence>
<sequence>MPSYLSEPARRILIVDDELPMQDLLQVYLHSEGFQTRTASNGLEALEKIKEDEFDLILLDLMLPGMDGFDICKAVREISTVPIIMLTAREGTVDKVVGLKMGADDYITKPFEAREMLARMEAIFRRQHFQEKQRRRSDRQEAGVTLFFKGLQLNLRTHQAYLDDQELLFTPKEFAILKLFLSNKGRIFHREDILGMLWGDRQINDDRTVDTHIKNIREKLTKGGLKGSDVIKTIWGTGYICHDTKQAE</sequence>
<feature type="modified residue" description="4-aspartylphosphate" evidence="6">
    <location>
        <position position="60"/>
    </location>
</feature>
<keyword evidence="11" id="KW-1185">Reference proteome</keyword>
<evidence type="ECO:0000256" key="4">
    <source>
        <dbReference type="ARBA" id="ARBA00023125"/>
    </source>
</evidence>
<dbReference type="Gene3D" id="3.40.50.2300">
    <property type="match status" value="1"/>
</dbReference>
<dbReference type="Proteomes" id="UP000502136">
    <property type="component" value="Chromosome"/>
</dbReference>
<dbReference type="InterPro" id="IPR011006">
    <property type="entry name" value="CheY-like_superfamily"/>
</dbReference>
<keyword evidence="2" id="KW-0902">Two-component regulatory system</keyword>
<feature type="domain" description="Response regulatory" evidence="8">
    <location>
        <begin position="11"/>
        <end position="124"/>
    </location>
</feature>
<dbReference type="Gene3D" id="1.10.10.10">
    <property type="entry name" value="Winged helix-like DNA-binding domain superfamily/Winged helix DNA-binding domain"/>
    <property type="match status" value="1"/>
</dbReference>
<name>A0A6H2GY76_9BACL</name>
<organism evidence="10 11">
    <name type="scientific">Paenibacillus albicereus</name>
    <dbReference type="NCBI Taxonomy" id="2726185"/>
    <lineage>
        <taxon>Bacteria</taxon>
        <taxon>Bacillati</taxon>
        <taxon>Bacillota</taxon>
        <taxon>Bacilli</taxon>
        <taxon>Bacillales</taxon>
        <taxon>Paenibacillaceae</taxon>
        <taxon>Paenibacillus</taxon>
    </lineage>
</organism>
<evidence type="ECO:0000259" key="9">
    <source>
        <dbReference type="PROSITE" id="PS51755"/>
    </source>
</evidence>
<keyword evidence="4 7" id="KW-0238">DNA-binding</keyword>
<proteinExistence type="predicted"/>
<dbReference type="PROSITE" id="PS50110">
    <property type="entry name" value="RESPONSE_REGULATORY"/>
    <property type="match status" value="1"/>
</dbReference>
<evidence type="ECO:0000259" key="8">
    <source>
        <dbReference type="PROSITE" id="PS50110"/>
    </source>
</evidence>
<dbReference type="InterPro" id="IPR016032">
    <property type="entry name" value="Sig_transdc_resp-reg_C-effctor"/>
</dbReference>
<keyword evidence="3" id="KW-0805">Transcription regulation</keyword>
<dbReference type="CDD" id="cd00383">
    <property type="entry name" value="trans_reg_C"/>
    <property type="match status" value="1"/>
</dbReference>
<dbReference type="InterPro" id="IPR036388">
    <property type="entry name" value="WH-like_DNA-bd_sf"/>
</dbReference>
<dbReference type="EMBL" id="CP051428">
    <property type="protein sequence ID" value="QJC52342.1"/>
    <property type="molecule type" value="Genomic_DNA"/>
</dbReference>
<reference evidence="10 11" key="1">
    <citation type="submission" date="2020-04" db="EMBL/GenBank/DDBJ databases">
        <title>Novel Paenibacillus strain UniB2 isolated from commercial digestive syrup.</title>
        <authorList>
            <person name="Thorat V."/>
            <person name="Kirdat K."/>
            <person name="Tiwarekar B."/>
            <person name="Yadav A."/>
        </authorList>
    </citation>
    <scope>NUCLEOTIDE SEQUENCE [LARGE SCALE GENOMIC DNA]</scope>
    <source>
        <strain evidence="10 11">UniB2</strain>
    </source>
</reference>
<dbReference type="GO" id="GO:0006355">
    <property type="term" value="P:regulation of DNA-templated transcription"/>
    <property type="evidence" value="ECO:0007669"/>
    <property type="project" value="InterPro"/>
</dbReference>
<dbReference type="InterPro" id="IPR001867">
    <property type="entry name" value="OmpR/PhoB-type_DNA-bd"/>
</dbReference>
<dbReference type="Pfam" id="PF00486">
    <property type="entry name" value="Trans_reg_C"/>
    <property type="match status" value="1"/>
</dbReference>
<keyword evidence="1 6" id="KW-0597">Phosphoprotein</keyword>
<dbReference type="InterPro" id="IPR001789">
    <property type="entry name" value="Sig_transdc_resp-reg_receiver"/>
</dbReference>
<dbReference type="FunFam" id="3.40.50.2300:FF:000001">
    <property type="entry name" value="DNA-binding response regulator PhoB"/>
    <property type="match status" value="1"/>
</dbReference>
<evidence type="ECO:0000256" key="7">
    <source>
        <dbReference type="PROSITE-ProRule" id="PRU01091"/>
    </source>
</evidence>
<dbReference type="SUPFAM" id="SSF52172">
    <property type="entry name" value="CheY-like"/>
    <property type="match status" value="1"/>
</dbReference>
<evidence type="ECO:0000256" key="3">
    <source>
        <dbReference type="ARBA" id="ARBA00023015"/>
    </source>
</evidence>
<dbReference type="GO" id="GO:0005829">
    <property type="term" value="C:cytosol"/>
    <property type="evidence" value="ECO:0007669"/>
    <property type="project" value="TreeGrafter"/>
</dbReference>
<dbReference type="Gene3D" id="6.10.250.690">
    <property type="match status" value="1"/>
</dbReference>
<evidence type="ECO:0000256" key="6">
    <source>
        <dbReference type="PROSITE-ProRule" id="PRU00169"/>
    </source>
</evidence>
<accession>A0A6H2GY76</accession>
<evidence type="ECO:0000256" key="1">
    <source>
        <dbReference type="ARBA" id="ARBA00022553"/>
    </source>
</evidence>
<dbReference type="SUPFAM" id="SSF46894">
    <property type="entry name" value="C-terminal effector domain of the bipartite response regulators"/>
    <property type="match status" value="1"/>
</dbReference>
<dbReference type="PANTHER" id="PTHR48111">
    <property type="entry name" value="REGULATOR OF RPOS"/>
    <property type="match status" value="1"/>
</dbReference>
<protein>
    <submittedName>
        <fullName evidence="10">Response regulator transcription factor</fullName>
    </submittedName>
</protein>
<dbReference type="SMART" id="SM00448">
    <property type="entry name" value="REC"/>
    <property type="match status" value="1"/>
</dbReference>
<dbReference type="KEGG" id="palr:HGI30_12740"/>
<dbReference type="GO" id="GO:0032993">
    <property type="term" value="C:protein-DNA complex"/>
    <property type="evidence" value="ECO:0007669"/>
    <property type="project" value="TreeGrafter"/>
</dbReference>
<feature type="domain" description="OmpR/PhoB-type" evidence="9">
    <location>
        <begin position="143"/>
        <end position="243"/>
    </location>
</feature>
<dbReference type="RefSeq" id="WP_168907903.1">
    <property type="nucleotide sequence ID" value="NZ_CP051428.1"/>
</dbReference>
<dbReference type="GO" id="GO:0000976">
    <property type="term" value="F:transcription cis-regulatory region binding"/>
    <property type="evidence" value="ECO:0007669"/>
    <property type="project" value="TreeGrafter"/>
</dbReference>
<gene>
    <name evidence="10" type="ORF">HGI30_12740</name>
</gene>
<dbReference type="AlphaFoldDB" id="A0A6H2GY76"/>
<evidence type="ECO:0000256" key="2">
    <source>
        <dbReference type="ARBA" id="ARBA00023012"/>
    </source>
</evidence>
<evidence type="ECO:0000313" key="11">
    <source>
        <dbReference type="Proteomes" id="UP000502136"/>
    </source>
</evidence>
<dbReference type="GO" id="GO:0000156">
    <property type="term" value="F:phosphorelay response regulator activity"/>
    <property type="evidence" value="ECO:0007669"/>
    <property type="project" value="TreeGrafter"/>
</dbReference>
<dbReference type="SMART" id="SM00862">
    <property type="entry name" value="Trans_reg_C"/>
    <property type="match status" value="1"/>
</dbReference>